<dbReference type="InterPro" id="IPR050874">
    <property type="entry name" value="Diverse_PLD-related"/>
</dbReference>
<proteinExistence type="inferred from homology"/>
<dbReference type="CDD" id="cd09107">
    <property type="entry name" value="PLDc_vPLD3_4_5_like_2"/>
    <property type="match status" value="1"/>
</dbReference>
<evidence type="ECO:0000313" key="5">
    <source>
        <dbReference type="Proteomes" id="UP000274504"/>
    </source>
</evidence>
<evidence type="ECO:0000256" key="2">
    <source>
        <dbReference type="SAM" id="SignalP"/>
    </source>
</evidence>
<dbReference type="InterPro" id="IPR001736">
    <property type="entry name" value="PLipase_D/transphosphatidylase"/>
</dbReference>
<evidence type="ECO:0000313" key="6">
    <source>
        <dbReference type="WBParaSite" id="HDID_0000336501-mRNA-1"/>
    </source>
</evidence>
<dbReference type="PROSITE" id="PS50035">
    <property type="entry name" value="PLD"/>
    <property type="match status" value="2"/>
</dbReference>
<dbReference type="InterPro" id="IPR032803">
    <property type="entry name" value="PLDc_3"/>
</dbReference>
<dbReference type="AlphaFoldDB" id="A0A0R3SEY4"/>
<comment type="similarity">
    <text evidence="1">Belongs to the phospholipase D family.</text>
</comment>
<feature type="domain" description="PLD phosphodiesterase" evidence="3">
    <location>
        <begin position="154"/>
        <end position="181"/>
    </location>
</feature>
<accession>A0A0R3SEY4</accession>
<name>A0A0R3SEY4_HYMDI</name>
<protein>
    <submittedName>
        <fullName evidence="6">Phospholipase D3</fullName>
    </submittedName>
</protein>
<dbReference type="EMBL" id="UYSG01001006">
    <property type="protein sequence ID" value="VDL31291.1"/>
    <property type="molecule type" value="Genomic_DNA"/>
</dbReference>
<dbReference type="Proteomes" id="UP000274504">
    <property type="component" value="Unassembled WGS sequence"/>
</dbReference>
<dbReference type="CDD" id="cd09106">
    <property type="entry name" value="PLDc_vPLD3_4_5_like_1"/>
    <property type="match status" value="1"/>
</dbReference>
<dbReference type="SUPFAM" id="SSF56024">
    <property type="entry name" value="Phospholipase D/nuclease"/>
    <property type="match status" value="2"/>
</dbReference>
<dbReference type="STRING" id="6216.A0A0R3SEY4"/>
<dbReference type="Pfam" id="PF13918">
    <property type="entry name" value="PLDc_3"/>
    <property type="match status" value="1"/>
</dbReference>
<dbReference type="PANTHER" id="PTHR10185:SF17">
    <property type="entry name" value="GM01519P-RELATED"/>
    <property type="match status" value="1"/>
</dbReference>
<organism evidence="6">
    <name type="scientific">Hymenolepis diminuta</name>
    <name type="common">Rat tapeworm</name>
    <dbReference type="NCBI Taxonomy" id="6216"/>
    <lineage>
        <taxon>Eukaryota</taxon>
        <taxon>Metazoa</taxon>
        <taxon>Spiralia</taxon>
        <taxon>Lophotrochozoa</taxon>
        <taxon>Platyhelminthes</taxon>
        <taxon>Cestoda</taxon>
        <taxon>Eucestoda</taxon>
        <taxon>Cyclophyllidea</taxon>
        <taxon>Hymenolepididae</taxon>
        <taxon>Hymenolepis</taxon>
    </lineage>
</organism>
<evidence type="ECO:0000259" key="3">
    <source>
        <dbReference type="PROSITE" id="PS50035"/>
    </source>
</evidence>
<keyword evidence="2" id="KW-0732">Signal</keyword>
<dbReference type="WBParaSite" id="HDID_0000336501-mRNA-1">
    <property type="protein sequence ID" value="HDID_0000336501-mRNA-1"/>
    <property type="gene ID" value="HDID_0000336501"/>
</dbReference>
<dbReference type="SMART" id="SM00155">
    <property type="entry name" value="PLDc"/>
    <property type="match status" value="2"/>
</dbReference>
<sequence length="443" mass="49731">MKVPALLIPLVLLVTMGIYPAEGRFPMTFSMELLTRVGLGDLEPCSAYLVESLPEGLIYPPSSPSLISTAFAWDMLIFEAKQNISIASFYWSMLREDVYNSSSAYQGEEIFRKLLEKSKEINVSIVTSGPQAADNDLDLLIAAVKYLDVTKLLTTGVQHAKLWTADNQHGYLGSANMDWRSLTQVKELGIFFKECPKLATDLSKVIGAFGHAAEPGIMFPIDWTSEFITVYNRTNPMKLLLNGVPSSVYISMSPPPFRPPGREDDLDTIIHTIDSAQSFVYVSVMDFQAVVQYYSGNPDRYWPDLSNALIKASMERSVKVRILVSHWAHTSPKLPHFMKAIRALHGVNGASLRIRFFVVPVETHEQRSIPFARVNHNKYMVTDKTLYVGTSNWSGDYFKFTGGAGFVVECEEDSVPSTGAKCLRKELEEVFLRDWNSMYTDEL</sequence>
<reference evidence="6" key="1">
    <citation type="submission" date="2017-02" db="UniProtKB">
        <authorList>
            <consortium name="WormBaseParasite"/>
        </authorList>
    </citation>
    <scope>IDENTIFICATION</scope>
</reference>
<dbReference type="Gene3D" id="3.30.870.10">
    <property type="entry name" value="Endonuclease Chain A"/>
    <property type="match status" value="2"/>
</dbReference>
<feature type="domain" description="PLD phosphodiesterase" evidence="3">
    <location>
        <begin position="371"/>
        <end position="397"/>
    </location>
</feature>
<feature type="signal peptide" evidence="2">
    <location>
        <begin position="1"/>
        <end position="23"/>
    </location>
</feature>
<dbReference type="PANTHER" id="PTHR10185">
    <property type="entry name" value="PHOSPHOLIPASE D - RELATED"/>
    <property type="match status" value="1"/>
</dbReference>
<reference evidence="4 5" key="2">
    <citation type="submission" date="2018-11" db="EMBL/GenBank/DDBJ databases">
        <authorList>
            <consortium name="Pathogen Informatics"/>
        </authorList>
    </citation>
    <scope>NUCLEOTIDE SEQUENCE [LARGE SCALE GENOMIC DNA]</scope>
</reference>
<gene>
    <name evidence="4" type="ORF">HDID_LOCUS3363</name>
</gene>
<evidence type="ECO:0000313" key="4">
    <source>
        <dbReference type="EMBL" id="VDL31291.1"/>
    </source>
</evidence>
<dbReference type="GO" id="GO:0003824">
    <property type="term" value="F:catalytic activity"/>
    <property type="evidence" value="ECO:0007669"/>
    <property type="project" value="InterPro"/>
</dbReference>
<feature type="chain" id="PRO_5043131276" evidence="2">
    <location>
        <begin position="24"/>
        <end position="443"/>
    </location>
</feature>
<dbReference type="OrthoDB" id="1923775at2759"/>
<evidence type="ECO:0000256" key="1">
    <source>
        <dbReference type="ARBA" id="ARBA00008664"/>
    </source>
</evidence>